<dbReference type="AlphaFoldDB" id="A0A4U5MEH8"/>
<proteinExistence type="predicted"/>
<sequence length="103" mass="11987">MIWLKVLVSSFSGQRNCRFSSKWNLLLLFNESLCRNLSVEDLETTSFFSGNIGQAASIFFENTESLYVKLDQRRPDKFVHEIEDYPMFGNHFCSLTDLQSTFV</sequence>
<evidence type="ECO:0000313" key="2">
    <source>
        <dbReference type="Proteomes" id="UP000298663"/>
    </source>
</evidence>
<accession>A0A4U5MEH8</accession>
<dbReference type="Proteomes" id="UP000298663">
    <property type="component" value="Unassembled WGS sequence"/>
</dbReference>
<dbReference type="EMBL" id="AZBU02000008">
    <property type="protein sequence ID" value="TKR67502.1"/>
    <property type="molecule type" value="Genomic_DNA"/>
</dbReference>
<name>A0A4U5MEH8_STECR</name>
<reference evidence="1 2" key="1">
    <citation type="journal article" date="2015" name="Genome Biol.">
        <title>Comparative genomics of Steinernema reveals deeply conserved gene regulatory networks.</title>
        <authorList>
            <person name="Dillman A.R."/>
            <person name="Macchietto M."/>
            <person name="Porter C.F."/>
            <person name="Rogers A."/>
            <person name="Williams B."/>
            <person name="Antoshechkin I."/>
            <person name="Lee M.M."/>
            <person name="Goodwin Z."/>
            <person name="Lu X."/>
            <person name="Lewis E.E."/>
            <person name="Goodrich-Blair H."/>
            <person name="Stock S.P."/>
            <person name="Adams B.J."/>
            <person name="Sternberg P.W."/>
            <person name="Mortazavi A."/>
        </authorList>
    </citation>
    <scope>NUCLEOTIDE SEQUENCE [LARGE SCALE GENOMIC DNA]</scope>
    <source>
        <strain evidence="1 2">ALL</strain>
    </source>
</reference>
<organism evidence="1 2">
    <name type="scientific">Steinernema carpocapsae</name>
    <name type="common">Entomopathogenic nematode</name>
    <dbReference type="NCBI Taxonomy" id="34508"/>
    <lineage>
        <taxon>Eukaryota</taxon>
        <taxon>Metazoa</taxon>
        <taxon>Ecdysozoa</taxon>
        <taxon>Nematoda</taxon>
        <taxon>Chromadorea</taxon>
        <taxon>Rhabditida</taxon>
        <taxon>Tylenchina</taxon>
        <taxon>Panagrolaimomorpha</taxon>
        <taxon>Strongyloidoidea</taxon>
        <taxon>Steinernematidae</taxon>
        <taxon>Steinernema</taxon>
    </lineage>
</organism>
<comment type="caution">
    <text evidence="1">The sequence shown here is derived from an EMBL/GenBank/DDBJ whole genome shotgun (WGS) entry which is preliminary data.</text>
</comment>
<keyword evidence="2" id="KW-1185">Reference proteome</keyword>
<reference evidence="1 2" key="2">
    <citation type="journal article" date="2019" name="G3 (Bethesda)">
        <title>Hybrid Assembly of the Genome of the Entomopathogenic Nematode Steinernema carpocapsae Identifies the X-Chromosome.</title>
        <authorList>
            <person name="Serra L."/>
            <person name="Macchietto M."/>
            <person name="Macias-Munoz A."/>
            <person name="McGill C.J."/>
            <person name="Rodriguez I.M."/>
            <person name="Rodriguez B."/>
            <person name="Murad R."/>
            <person name="Mortazavi A."/>
        </authorList>
    </citation>
    <scope>NUCLEOTIDE SEQUENCE [LARGE SCALE GENOMIC DNA]</scope>
    <source>
        <strain evidence="1 2">ALL</strain>
    </source>
</reference>
<protein>
    <submittedName>
        <fullName evidence="1">Uncharacterized protein</fullName>
    </submittedName>
</protein>
<evidence type="ECO:0000313" key="1">
    <source>
        <dbReference type="EMBL" id="TKR67502.1"/>
    </source>
</evidence>
<gene>
    <name evidence="1" type="ORF">L596_023650</name>
</gene>